<proteinExistence type="predicted"/>
<dbReference type="Proteomes" id="UP000005867">
    <property type="component" value="Chromosome"/>
</dbReference>
<reference evidence="1 2" key="1">
    <citation type="journal article" date="2012" name="J. Bacteriol.">
        <title>Complete genome sequence of strain 1860, a crenarchaeon of the genus pyrobaculum able to grow with various electron acceptors.</title>
        <authorList>
            <person name="Mardanov A.V."/>
            <person name="Gumerov V.M."/>
            <person name="Slobodkina G.B."/>
            <person name="Beletsky A.V."/>
            <person name="Bonch-Osmolovskaya E.A."/>
            <person name="Ravin N.V."/>
            <person name="Skryabin K.G."/>
        </authorList>
    </citation>
    <scope>NUCLEOTIDE SEQUENCE [LARGE SCALE GENOMIC DNA]</scope>
    <source>
        <strain evidence="1 2">1860</strain>
    </source>
</reference>
<accession>G7VC80</accession>
<dbReference type="BioCyc" id="PSP1104324:GJSN-2326-MONOMER"/>
<dbReference type="RefSeq" id="WP_014289591.1">
    <property type="nucleotide sequence ID" value="NC_016645.1"/>
</dbReference>
<evidence type="ECO:0000313" key="2">
    <source>
        <dbReference type="Proteomes" id="UP000005867"/>
    </source>
</evidence>
<dbReference type="KEGG" id="pyr:P186_2380"/>
<protein>
    <submittedName>
        <fullName evidence="1">PaREP1-like protein</fullName>
    </submittedName>
</protein>
<dbReference type="EMBL" id="CP003098">
    <property type="protein sequence ID" value="AET33766.1"/>
    <property type="molecule type" value="Genomic_DNA"/>
</dbReference>
<dbReference type="PANTHER" id="PTHR34237:SF1">
    <property type="entry name" value="PAREP8"/>
    <property type="match status" value="1"/>
</dbReference>
<gene>
    <name evidence="1" type="ORF">P186_2380</name>
</gene>
<dbReference type="GeneID" id="11593982"/>
<dbReference type="AlphaFoldDB" id="G7VC80"/>
<dbReference type="HOGENOM" id="CLU_115256_1_0_2"/>
<keyword evidence="2" id="KW-1185">Reference proteome</keyword>
<dbReference type="InterPro" id="IPR010268">
    <property type="entry name" value="PaREP1"/>
</dbReference>
<dbReference type="eggNOG" id="arCOG03722">
    <property type="taxonomic scope" value="Archaea"/>
</dbReference>
<sequence length="154" mass="17577">MEPLALLKRRVEQLGKDADAYLLELLAREADPPERVEAYLAASEWFWREGLRLLSLGDLRQASEKIWNAVVQAVKAYAEVTGLPHDSHRLIWAVVRRLARDRPELITMFAAVEQLHINFYEGHLERGDIEALLKAAESVRSYAVEMAKSAQRRG</sequence>
<name>G7VC80_9CREN</name>
<dbReference type="Pfam" id="PF05942">
    <property type="entry name" value="PaREP1"/>
    <property type="match status" value="1"/>
</dbReference>
<evidence type="ECO:0000313" key="1">
    <source>
        <dbReference type="EMBL" id="AET33766.1"/>
    </source>
</evidence>
<organism evidence="1 2">
    <name type="scientific">Pyrobaculum ferrireducens</name>
    <dbReference type="NCBI Taxonomy" id="1104324"/>
    <lineage>
        <taxon>Archaea</taxon>
        <taxon>Thermoproteota</taxon>
        <taxon>Thermoprotei</taxon>
        <taxon>Thermoproteales</taxon>
        <taxon>Thermoproteaceae</taxon>
        <taxon>Pyrobaculum</taxon>
    </lineage>
</organism>
<dbReference type="Gene3D" id="1.20.120.330">
    <property type="entry name" value="Nucleotidyltransferases domain 2"/>
    <property type="match status" value="1"/>
</dbReference>
<dbReference type="PANTHER" id="PTHR34237">
    <property type="entry name" value="PAREP8-RELATED"/>
    <property type="match status" value="1"/>
</dbReference>